<dbReference type="AlphaFoldDB" id="A0A6J2VUS8"/>
<keyword evidence="1" id="KW-0863">Zinc-finger</keyword>
<evidence type="ECO:0000256" key="3">
    <source>
        <dbReference type="SAM" id="MobiDB-lite"/>
    </source>
</evidence>
<dbReference type="GO" id="GO:0008270">
    <property type="term" value="F:zinc ion binding"/>
    <property type="evidence" value="ECO:0007669"/>
    <property type="project" value="UniProtKB-KW"/>
</dbReference>
<feature type="region of interest" description="Disordered" evidence="3">
    <location>
        <begin position="164"/>
        <end position="186"/>
    </location>
</feature>
<dbReference type="GO" id="GO:0003676">
    <property type="term" value="F:nucleic acid binding"/>
    <property type="evidence" value="ECO:0007669"/>
    <property type="project" value="InterPro"/>
</dbReference>
<proteinExistence type="predicted"/>
<evidence type="ECO:0000256" key="2">
    <source>
        <dbReference type="SAM" id="Coils"/>
    </source>
</evidence>
<reference evidence="6" key="1">
    <citation type="submission" date="2025-08" db="UniProtKB">
        <authorList>
            <consortium name="RefSeq"/>
        </authorList>
    </citation>
    <scope>IDENTIFICATION</scope>
</reference>
<evidence type="ECO:0000259" key="4">
    <source>
        <dbReference type="PROSITE" id="PS50158"/>
    </source>
</evidence>
<dbReference type="InParanoid" id="A0A6J2VUS8"/>
<dbReference type="RefSeq" id="XP_030634946.1">
    <property type="nucleotide sequence ID" value="XM_030779086.1"/>
</dbReference>
<dbReference type="PROSITE" id="PS50158">
    <property type="entry name" value="ZF_CCHC"/>
    <property type="match status" value="1"/>
</dbReference>
<dbReference type="InterPro" id="IPR001878">
    <property type="entry name" value="Znf_CCHC"/>
</dbReference>
<sequence length="509" mass="58988">MAAELSLAAQIRVHGAGPLKPTPERHGKAPPDVTIAQMMDSLNSYMEKRLGLRKCDDDIQWKYNIKPSEDRLWTLPDMKKAWGKTQQMSASSRRDGWSVILCKQIRQHLHNCETQRLKREIIAEKTKVKSLSSLLQEEKKEKEKLLAESQKWLNLISIQLQPKDYGEDTPTAEPVTKDSTPKTTASAKVRLAPVVIKHRRTEVEVQSEEEFEEDGQRRTRTVTKKVKRYIPCKTYQPATPEQIDKWSKDLPDVYKQPRKSWQVLERLRKIYTLHPLDAAMILNLNLRDSDQKKLNESVETMVGESQDNIDTGWEAVRTFLCELKRAEINWAKITACMQKVGESVAEYEERFTQIWLEHAGLNDGDDLSKDTGMPLKTAFMNGLKPEISKALKVRYDDWDGVGTAFNQVVDWSARIERTQDAKLRALQSNALRYKKTGPEHKDLKGRRHDLNKTRGGHCYYCHKQGHWSKECKIRLRDQSENDNDLDRKFQQLTEEQKRTLLKAVEPQEN</sequence>
<evidence type="ECO:0000313" key="5">
    <source>
        <dbReference type="Proteomes" id="UP000504632"/>
    </source>
</evidence>
<keyword evidence="1" id="KW-0862">Zinc</keyword>
<evidence type="ECO:0000313" key="6">
    <source>
        <dbReference type="RefSeq" id="XP_030634946.1"/>
    </source>
</evidence>
<dbReference type="OrthoDB" id="8814754at2759"/>
<keyword evidence="5" id="KW-1185">Reference proteome</keyword>
<dbReference type="SUPFAM" id="SSF57756">
    <property type="entry name" value="Retrovirus zinc finger-like domains"/>
    <property type="match status" value="1"/>
</dbReference>
<evidence type="ECO:0000256" key="1">
    <source>
        <dbReference type="PROSITE-ProRule" id="PRU00047"/>
    </source>
</evidence>
<feature type="domain" description="CCHC-type" evidence="4">
    <location>
        <begin position="458"/>
        <end position="472"/>
    </location>
</feature>
<keyword evidence="1" id="KW-0479">Metal-binding</keyword>
<accession>A0A6J2VUS8</accession>
<dbReference type="InterPro" id="IPR036875">
    <property type="entry name" value="Znf_CCHC_sf"/>
</dbReference>
<dbReference type="GeneID" id="115816119"/>
<protein>
    <submittedName>
        <fullName evidence="6">Uncharacterized protein LOC115816119</fullName>
    </submittedName>
</protein>
<dbReference type="Gene3D" id="4.10.60.10">
    <property type="entry name" value="Zinc finger, CCHC-type"/>
    <property type="match status" value="1"/>
</dbReference>
<name>A0A6J2VUS8_CHACN</name>
<dbReference type="Proteomes" id="UP000504632">
    <property type="component" value="Chromosome 7"/>
</dbReference>
<gene>
    <name evidence="6" type="primary">LOC115816119</name>
</gene>
<organism evidence="5 6">
    <name type="scientific">Chanos chanos</name>
    <name type="common">Milkfish</name>
    <name type="synonym">Mugil chanos</name>
    <dbReference type="NCBI Taxonomy" id="29144"/>
    <lineage>
        <taxon>Eukaryota</taxon>
        <taxon>Metazoa</taxon>
        <taxon>Chordata</taxon>
        <taxon>Craniata</taxon>
        <taxon>Vertebrata</taxon>
        <taxon>Euteleostomi</taxon>
        <taxon>Actinopterygii</taxon>
        <taxon>Neopterygii</taxon>
        <taxon>Teleostei</taxon>
        <taxon>Ostariophysi</taxon>
        <taxon>Gonorynchiformes</taxon>
        <taxon>Chanidae</taxon>
        <taxon>Chanos</taxon>
    </lineage>
</organism>
<keyword evidence="2" id="KW-0175">Coiled coil</keyword>
<feature type="coiled-coil region" evidence="2">
    <location>
        <begin position="128"/>
        <end position="155"/>
    </location>
</feature>